<feature type="domain" description="Palmitoyltransferase DHHC" evidence="9">
    <location>
        <begin position="149"/>
        <end position="235"/>
    </location>
</feature>
<gene>
    <name evidence="10" type="ORF">QJS10_CPB20g01017</name>
</gene>
<evidence type="ECO:0000256" key="6">
    <source>
        <dbReference type="ARBA" id="ARBA00023136"/>
    </source>
</evidence>
<dbReference type="PANTHER" id="PTHR22883:SF127">
    <property type="entry name" value="ZDHHC-TYPE PALMITOYLTRANSFERASE 3-RELATED"/>
    <property type="match status" value="1"/>
</dbReference>
<comment type="subcellular location">
    <subcellularLocation>
        <location evidence="1">Membrane</location>
        <topology evidence="1">Multi-pass membrane protein</topology>
    </subcellularLocation>
</comment>
<evidence type="ECO:0000313" key="10">
    <source>
        <dbReference type="EMBL" id="KAK1285970.1"/>
    </source>
</evidence>
<reference evidence="10" key="1">
    <citation type="journal article" date="2023" name="Nat. Commun.">
        <title>Diploid and tetraploid genomes of Acorus and the evolution of monocots.</title>
        <authorList>
            <person name="Ma L."/>
            <person name="Liu K.W."/>
            <person name="Li Z."/>
            <person name="Hsiao Y.Y."/>
            <person name="Qi Y."/>
            <person name="Fu T."/>
            <person name="Tang G.D."/>
            <person name="Zhang D."/>
            <person name="Sun W.H."/>
            <person name="Liu D.K."/>
            <person name="Li Y."/>
            <person name="Chen G.Z."/>
            <person name="Liu X.D."/>
            <person name="Liao X.Y."/>
            <person name="Jiang Y.T."/>
            <person name="Yu X."/>
            <person name="Hao Y."/>
            <person name="Huang J."/>
            <person name="Zhao X.W."/>
            <person name="Ke S."/>
            <person name="Chen Y.Y."/>
            <person name="Wu W.L."/>
            <person name="Hsu J.L."/>
            <person name="Lin Y.F."/>
            <person name="Huang M.D."/>
            <person name="Li C.Y."/>
            <person name="Huang L."/>
            <person name="Wang Z.W."/>
            <person name="Zhao X."/>
            <person name="Zhong W.Y."/>
            <person name="Peng D.H."/>
            <person name="Ahmad S."/>
            <person name="Lan S."/>
            <person name="Zhang J.S."/>
            <person name="Tsai W.C."/>
            <person name="Van de Peer Y."/>
            <person name="Liu Z.J."/>
        </authorList>
    </citation>
    <scope>NUCLEOTIDE SEQUENCE</scope>
    <source>
        <strain evidence="10">CP</strain>
    </source>
</reference>
<dbReference type="GO" id="GO:0005794">
    <property type="term" value="C:Golgi apparatus"/>
    <property type="evidence" value="ECO:0007669"/>
    <property type="project" value="TreeGrafter"/>
</dbReference>
<dbReference type="PROSITE" id="PS50216">
    <property type="entry name" value="DHHC"/>
    <property type="match status" value="1"/>
</dbReference>
<evidence type="ECO:0000256" key="7">
    <source>
        <dbReference type="ARBA" id="ARBA00023315"/>
    </source>
</evidence>
<comment type="caution">
    <text evidence="10">The sequence shown here is derived from an EMBL/GenBank/DDBJ whole genome shotgun (WGS) entry which is preliminary data.</text>
</comment>
<evidence type="ECO:0000256" key="3">
    <source>
        <dbReference type="ARBA" id="ARBA00022679"/>
    </source>
</evidence>
<dbReference type="GO" id="GO:0016020">
    <property type="term" value="C:membrane"/>
    <property type="evidence" value="ECO:0007669"/>
    <property type="project" value="UniProtKB-SubCell"/>
</dbReference>
<dbReference type="GO" id="GO:0019706">
    <property type="term" value="F:protein-cysteine S-palmitoyltransferase activity"/>
    <property type="evidence" value="ECO:0007669"/>
    <property type="project" value="UniProtKB-EC"/>
</dbReference>
<evidence type="ECO:0000256" key="2">
    <source>
        <dbReference type="ARBA" id="ARBA00008574"/>
    </source>
</evidence>
<comment type="similarity">
    <text evidence="2 8">Belongs to the DHHC palmitoyltransferase family.</text>
</comment>
<feature type="transmembrane region" description="Helical" evidence="8">
    <location>
        <begin position="182"/>
        <end position="206"/>
    </location>
</feature>
<dbReference type="EMBL" id="JAUJYO010000020">
    <property type="protein sequence ID" value="KAK1285970.1"/>
    <property type="molecule type" value="Genomic_DNA"/>
</dbReference>
<feature type="transmembrane region" description="Helical" evidence="8">
    <location>
        <begin position="269"/>
        <end position="291"/>
    </location>
</feature>
<evidence type="ECO:0000259" key="9">
    <source>
        <dbReference type="Pfam" id="PF01529"/>
    </source>
</evidence>
<dbReference type="GO" id="GO:0006612">
    <property type="term" value="P:protein targeting to membrane"/>
    <property type="evidence" value="ECO:0007669"/>
    <property type="project" value="TreeGrafter"/>
</dbReference>
<dbReference type="InterPro" id="IPR039859">
    <property type="entry name" value="PFA4/ZDH16/20/ERF2-like"/>
</dbReference>
<keyword evidence="7 8" id="KW-0012">Acyltransferase</keyword>
<dbReference type="GO" id="GO:0005783">
    <property type="term" value="C:endoplasmic reticulum"/>
    <property type="evidence" value="ECO:0007669"/>
    <property type="project" value="TreeGrafter"/>
</dbReference>
<keyword evidence="6 8" id="KW-0472">Membrane</keyword>
<keyword evidence="4 8" id="KW-0812">Transmembrane</keyword>
<sequence>MVGLGFQRLLWSSQSKLFVSSFFVLFTHLALSMVSRLFASLSLLSMLPISGLALLGTLVFGRFFRRVVGVSASAPAFVLFNVIFVWGVYVSVIRKVMTCTMDVIFYVECVLLLIGLDSVLSSDPGMVSCTSSHSGNMDQSAVSEKVLSIKRVRICNICNANVLGFDHHCPAFGNCIGQKNHLLFIILLIGFLVSEATYIICSTYFIKRSMRPETGMKFMSYPFPASNLSSGIMDWHVFVGTRIIANMLWLGTAKARFAGYTCLPSDYSLLGTLSGSLAVSTMLFSLLQVLWQINWKKYPEFQIIHEPQIGEHFPEVRFWNPYDKGIVGNIKEFLKPI</sequence>
<dbReference type="Proteomes" id="UP001180020">
    <property type="component" value="Unassembled WGS sequence"/>
</dbReference>
<feature type="transmembrane region" description="Helical" evidence="8">
    <location>
        <begin position="227"/>
        <end position="249"/>
    </location>
</feature>
<keyword evidence="11" id="KW-1185">Reference proteome</keyword>
<accession>A0AAV9C9Y0</accession>
<evidence type="ECO:0000256" key="4">
    <source>
        <dbReference type="ARBA" id="ARBA00022692"/>
    </source>
</evidence>
<reference evidence="10" key="2">
    <citation type="submission" date="2023-06" db="EMBL/GenBank/DDBJ databases">
        <authorList>
            <person name="Ma L."/>
            <person name="Liu K.-W."/>
            <person name="Li Z."/>
            <person name="Hsiao Y.-Y."/>
            <person name="Qi Y."/>
            <person name="Fu T."/>
            <person name="Tang G."/>
            <person name="Zhang D."/>
            <person name="Sun W.-H."/>
            <person name="Liu D.-K."/>
            <person name="Li Y."/>
            <person name="Chen G.-Z."/>
            <person name="Liu X.-D."/>
            <person name="Liao X.-Y."/>
            <person name="Jiang Y.-T."/>
            <person name="Yu X."/>
            <person name="Hao Y."/>
            <person name="Huang J."/>
            <person name="Zhao X.-W."/>
            <person name="Ke S."/>
            <person name="Chen Y.-Y."/>
            <person name="Wu W.-L."/>
            <person name="Hsu J.-L."/>
            <person name="Lin Y.-F."/>
            <person name="Huang M.-D."/>
            <person name="Li C.-Y."/>
            <person name="Huang L."/>
            <person name="Wang Z.-W."/>
            <person name="Zhao X."/>
            <person name="Zhong W.-Y."/>
            <person name="Peng D.-H."/>
            <person name="Ahmad S."/>
            <person name="Lan S."/>
            <person name="Zhang J.-S."/>
            <person name="Tsai W.-C."/>
            <person name="Van De Peer Y."/>
            <person name="Liu Z.-J."/>
        </authorList>
    </citation>
    <scope>NUCLEOTIDE SEQUENCE</scope>
    <source>
        <strain evidence="10">CP</strain>
        <tissue evidence="10">Leaves</tissue>
    </source>
</reference>
<evidence type="ECO:0000256" key="8">
    <source>
        <dbReference type="RuleBase" id="RU079119"/>
    </source>
</evidence>
<feature type="transmembrane region" description="Helical" evidence="8">
    <location>
        <begin position="17"/>
        <end position="34"/>
    </location>
</feature>
<feature type="transmembrane region" description="Helical" evidence="8">
    <location>
        <begin position="41"/>
        <end position="61"/>
    </location>
</feature>
<name>A0AAV9C9Y0_ACOCL</name>
<feature type="transmembrane region" description="Helical" evidence="8">
    <location>
        <begin position="96"/>
        <end position="116"/>
    </location>
</feature>
<protein>
    <recommendedName>
        <fullName evidence="8">S-acyltransferase</fullName>
        <ecNumber evidence="8">2.3.1.225</ecNumber>
    </recommendedName>
    <alternativeName>
        <fullName evidence="8">Palmitoyltransferase</fullName>
    </alternativeName>
</protein>
<dbReference type="EC" id="2.3.1.225" evidence="8"/>
<dbReference type="AlphaFoldDB" id="A0AAV9C9Y0"/>
<dbReference type="Pfam" id="PF01529">
    <property type="entry name" value="DHHC"/>
    <property type="match status" value="1"/>
</dbReference>
<proteinExistence type="inferred from homology"/>
<dbReference type="InterPro" id="IPR001594">
    <property type="entry name" value="Palmitoyltrfase_DHHC"/>
</dbReference>
<organism evidence="10 11">
    <name type="scientific">Acorus calamus</name>
    <name type="common">Sweet flag</name>
    <dbReference type="NCBI Taxonomy" id="4465"/>
    <lineage>
        <taxon>Eukaryota</taxon>
        <taxon>Viridiplantae</taxon>
        <taxon>Streptophyta</taxon>
        <taxon>Embryophyta</taxon>
        <taxon>Tracheophyta</taxon>
        <taxon>Spermatophyta</taxon>
        <taxon>Magnoliopsida</taxon>
        <taxon>Liliopsida</taxon>
        <taxon>Acoraceae</taxon>
        <taxon>Acorus</taxon>
    </lineage>
</organism>
<feature type="transmembrane region" description="Helical" evidence="8">
    <location>
        <begin position="67"/>
        <end position="89"/>
    </location>
</feature>
<evidence type="ECO:0000313" key="11">
    <source>
        <dbReference type="Proteomes" id="UP001180020"/>
    </source>
</evidence>
<keyword evidence="3 8" id="KW-0808">Transferase</keyword>
<comment type="caution">
    <text evidence="8">Lacks conserved residue(s) required for the propagation of feature annotation.</text>
</comment>
<evidence type="ECO:0000256" key="5">
    <source>
        <dbReference type="ARBA" id="ARBA00022989"/>
    </source>
</evidence>
<comment type="domain">
    <text evidence="8">The DHHC domain is required for palmitoyltransferase activity.</text>
</comment>
<evidence type="ECO:0000256" key="1">
    <source>
        <dbReference type="ARBA" id="ARBA00004141"/>
    </source>
</evidence>
<keyword evidence="5 8" id="KW-1133">Transmembrane helix</keyword>
<comment type="catalytic activity">
    <reaction evidence="8">
        <text>L-cysteinyl-[protein] + hexadecanoyl-CoA = S-hexadecanoyl-L-cysteinyl-[protein] + CoA</text>
        <dbReference type="Rhea" id="RHEA:36683"/>
        <dbReference type="Rhea" id="RHEA-COMP:10131"/>
        <dbReference type="Rhea" id="RHEA-COMP:11032"/>
        <dbReference type="ChEBI" id="CHEBI:29950"/>
        <dbReference type="ChEBI" id="CHEBI:57287"/>
        <dbReference type="ChEBI" id="CHEBI:57379"/>
        <dbReference type="ChEBI" id="CHEBI:74151"/>
        <dbReference type="EC" id="2.3.1.225"/>
    </reaction>
</comment>
<dbReference type="PANTHER" id="PTHR22883">
    <property type="entry name" value="ZINC FINGER DHHC DOMAIN CONTAINING PROTEIN"/>
    <property type="match status" value="1"/>
</dbReference>